<proteinExistence type="predicted"/>
<feature type="compositionally biased region" description="Low complexity" evidence="1">
    <location>
        <begin position="372"/>
        <end position="385"/>
    </location>
</feature>
<feature type="region of interest" description="Disordered" evidence="1">
    <location>
        <begin position="371"/>
        <end position="399"/>
    </location>
</feature>
<feature type="region of interest" description="Disordered" evidence="1">
    <location>
        <begin position="123"/>
        <end position="193"/>
    </location>
</feature>
<reference evidence="2 3" key="1">
    <citation type="journal article" date="2018" name="Nat. Ecol. Evol.">
        <title>Pezizomycetes genomes reveal the molecular basis of ectomycorrhizal truffle lifestyle.</title>
        <authorList>
            <person name="Murat C."/>
            <person name="Payen T."/>
            <person name="Noel B."/>
            <person name="Kuo A."/>
            <person name="Morin E."/>
            <person name="Chen J."/>
            <person name="Kohler A."/>
            <person name="Krizsan K."/>
            <person name="Balestrini R."/>
            <person name="Da Silva C."/>
            <person name="Montanini B."/>
            <person name="Hainaut M."/>
            <person name="Levati E."/>
            <person name="Barry K.W."/>
            <person name="Belfiori B."/>
            <person name="Cichocki N."/>
            <person name="Clum A."/>
            <person name="Dockter R.B."/>
            <person name="Fauchery L."/>
            <person name="Guy J."/>
            <person name="Iotti M."/>
            <person name="Le Tacon F."/>
            <person name="Lindquist E.A."/>
            <person name="Lipzen A."/>
            <person name="Malagnac F."/>
            <person name="Mello A."/>
            <person name="Molinier V."/>
            <person name="Miyauchi S."/>
            <person name="Poulain J."/>
            <person name="Riccioni C."/>
            <person name="Rubini A."/>
            <person name="Sitrit Y."/>
            <person name="Splivallo R."/>
            <person name="Traeger S."/>
            <person name="Wang M."/>
            <person name="Zifcakova L."/>
            <person name="Wipf D."/>
            <person name="Zambonelli A."/>
            <person name="Paolocci F."/>
            <person name="Nowrousian M."/>
            <person name="Ottonello S."/>
            <person name="Baldrian P."/>
            <person name="Spatafora J.W."/>
            <person name="Henrissat B."/>
            <person name="Nagy L.G."/>
            <person name="Aury J.M."/>
            <person name="Wincker P."/>
            <person name="Grigoriev I.V."/>
            <person name="Bonfante P."/>
            <person name="Martin F.M."/>
        </authorList>
    </citation>
    <scope>NUCLEOTIDE SEQUENCE [LARGE SCALE GENOMIC DNA]</scope>
    <source>
        <strain evidence="2 3">RN42</strain>
    </source>
</reference>
<sequence length="462" mass="50433">MADSSGPPTDNLRRKRGSTREPPPRAAPPPPPAASLSQLDPITSTPLSQPSIQVPSTQYSDYGQGQPSYDPVHDQLRRQQTPSTVPTALHADILQTIQDRHDALLAAFANRIEAYEAKLNALQPNTPSQPTVAPTPPAPPPVEHPPLPPPVPTGPPAGTQPPPPPTSHVFAPPPPPTPLGPIHHGEAPPLLSQPFSAPTAVQLVLPGHIAGLDARAVTAIFNGTFRATDLAKLQPDHLRNTYNLQEDRLYLCQDEHGNVVSTNTPPNTTVKEKLAPYVNTSTFARYWMIYTHVMASLFGSLSPNLIYGLNLHLYNLLYRNQSNLWTALLNYHFTHHQALLDDGHHSLLSPDSWTTFNTALEHHLLSHNTLRTSSIPGQTTSSSSTAKPSRNGTASSSTPRTFSVEEMALQYCYIWNDPKKSCPGGCGRRHECENCDSKDHKTFKCPVKPVKARVQRLLAARS</sequence>
<protein>
    <submittedName>
        <fullName evidence="2">Uncharacterized protein</fullName>
    </submittedName>
</protein>
<dbReference type="AlphaFoldDB" id="A0A3N4HY66"/>
<organism evidence="2 3">
    <name type="scientific">Ascobolus immersus RN42</name>
    <dbReference type="NCBI Taxonomy" id="1160509"/>
    <lineage>
        <taxon>Eukaryota</taxon>
        <taxon>Fungi</taxon>
        <taxon>Dikarya</taxon>
        <taxon>Ascomycota</taxon>
        <taxon>Pezizomycotina</taxon>
        <taxon>Pezizomycetes</taxon>
        <taxon>Pezizales</taxon>
        <taxon>Ascobolaceae</taxon>
        <taxon>Ascobolus</taxon>
    </lineage>
</organism>
<evidence type="ECO:0000313" key="2">
    <source>
        <dbReference type="EMBL" id="RPA76891.1"/>
    </source>
</evidence>
<feature type="compositionally biased region" description="Polar residues" evidence="1">
    <location>
        <begin position="386"/>
        <end position="399"/>
    </location>
</feature>
<gene>
    <name evidence="2" type="ORF">BJ508DRAFT_330670</name>
</gene>
<feature type="compositionally biased region" description="Pro residues" evidence="1">
    <location>
        <begin position="24"/>
        <end position="33"/>
    </location>
</feature>
<dbReference type="EMBL" id="ML119735">
    <property type="protein sequence ID" value="RPA76891.1"/>
    <property type="molecule type" value="Genomic_DNA"/>
</dbReference>
<keyword evidence="3" id="KW-1185">Reference proteome</keyword>
<feature type="region of interest" description="Disordered" evidence="1">
    <location>
        <begin position="1"/>
        <end position="84"/>
    </location>
</feature>
<feature type="compositionally biased region" description="Pro residues" evidence="1">
    <location>
        <begin position="133"/>
        <end position="179"/>
    </location>
</feature>
<evidence type="ECO:0000256" key="1">
    <source>
        <dbReference type="SAM" id="MobiDB-lite"/>
    </source>
</evidence>
<dbReference type="STRING" id="1160509.A0A3N4HY66"/>
<feature type="compositionally biased region" description="Polar residues" evidence="1">
    <location>
        <begin position="35"/>
        <end position="67"/>
    </location>
</feature>
<dbReference type="Proteomes" id="UP000275078">
    <property type="component" value="Unassembled WGS sequence"/>
</dbReference>
<name>A0A3N4HY66_ASCIM</name>
<evidence type="ECO:0000313" key="3">
    <source>
        <dbReference type="Proteomes" id="UP000275078"/>
    </source>
</evidence>
<accession>A0A3N4HY66</accession>